<evidence type="ECO:0000256" key="5">
    <source>
        <dbReference type="RuleBase" id="RU003330"/>
    </source>
</evidence>
<dbReference type="GO" id="GO:0005737">
    <property type="term" value="C:cytoplasm"/>
    <property type="evidence" value="ECO:0007669"/>
    <property type="project" value="UniProtKB-SubCell"/>
</dbReference>
<keyword evidence="3 4" id="KW-0418">Kinase</keyword>
<comment type="catalytic activity">
    <reaction evidence="4 6">
        <text>AMP + ATP = 2 ADP</text>
        <dbReference type="Rhea" id="RHEA:12973"/>
        <dbReference type="ChEBI" id="CHEBI:30616"/>
        <dbReference type="ChEBI" id="CHEBI:456215"/>
        <dbReference type="ChEBI" id="CHEBI:456216"/>
        <dbReference type="EC" id="2.7.4.3"/>
    </reaction>
</comment>
<protein>
    <recommendedName>
        <fullName evidence="4 6">Adenylate kinase</fullName>
        <shortName evidence="4">AK</shortName>
        <ecNumber evidence="4 6">2.7.4.3</ecNumber>
    </recommendedName>
    <alternativeName>
        <fullName evidence="4">ATP-AMP transphosphorylase</fullName>
    </alternativeName>
    <alternativeName>
        <fullName evidence="4">ATP:AMP phosphotransferase</fullName>
    </alternativeName>
    <alternativeName>
        <fullName evidence="4">Adenylate monophosphate kinase</fullName>
    </alternativeName>
</protein>
<dbReference type="NCBIfam" id="TIGR01351">
    <property type="entry name" value="adk"/>
    <property type="match status" value="1"/>
</dbReference>
<feature type="binding site" evidence="4">
    <location>
        <position position="194"/>
    </location>
    <ligand>
        <name>ATP</name>
        <dbReference type="ChEBI" id="CHEBI:30616"/>
    </ligand>
</feature>
<keyword evidence="2 4" id="KW-0547">Nucleotide-binding</keyword>
<dbReference type="PROSITE" id="PS00113">
    <property type="entry name" value="ADENYLATE_KINASE"/>
    <property type="match status" value="1"/>
</dbReference>
<dbReference type="EC" id="2.7.4.3" evidence="4 6"/>
<dbReference type="PANTHER" id="PTHR23359">
    <property type="entry name" value="NUCLEOTIDE KINASE"/>
    <property type="match status" value="1"/>
</dbReference>
<name>A0A7J3Y0M1_9CREN</name>
<comment type="subunit">
    <text evidence="4 6">Monomer.</text>
</comment>
<feature type="binding site" evidence="4">
    <location>
        <position position="155"/>
    </location>
    <ligand>
        <name>AMP</name>
        <dbReference type="ChEBI" id="CHEBI:456215"/>
    </ligand>
</feature>
<evidence type="ECO:0000256" key="6">
    <source>
        <dbReference type="RuleBase" id="RU003331"/>
    </source>
</evidence>
<evidence type="ECO:0000259" key="7">
    <source>
        <dbReference type="Pfam" id="PF05191"/>
    </source>
</evidence>
<feature type="binding site" evidence="4">
    <location>
        <position position="36"/>
    </location>
    <ligand>
        <name>AMP</name>
        <dbReference type="ChEBI" id="CHEBI:456215"/>
    </ligand>
</feature>
<feature type="binding site" evidence="4">
    <location>
        <position position="125"/>
    </location>
    <ligand>
        <name>Zn(2+)</name>
        <dbReference type="ChEBI" id="CHEBI:29105"/>
        <note>structural</note>
    </ligand>
</feature>
<dbReference type="InterPro" id="IPR000850">
    <property type="entry name" value="Adenylat/UMP-CMP_kin"/>
</dbReference>
<dbReference type="FunFam" id="3.40.50.300:FF:000106">
    <property type="entry name" value="Adenylate kinase mitochondrial"/>
    <property type="match status" value="1"/>
</dbReference>
<dbReference type="UniPathway" id="UPA00588">
    <property type="reaction ID" value="UER00649"/>
</dbReference>
<dbReference type="Pfam" id="PF00406">
    <property type="entry name" value="ADK"/>
    <property type="match status" value="1"/>
</dbReference>
<accession>A0A7J3Y0M1</accession>
<evidence type="ECO:0000256" key="4">
    <source>
        <dbReference type="HAMAP-Rule" id="MF_00235"/>
    </source>
</evidence>
<feature type="binding site" evidence="4">
    <location>
        <position position="122"/>
    </location>
    <ligand>
        <name>ATP</name>
        <dbReference type="ChEBI" id="CHEBI:30616"/>
    </ligand>
</feature>
<keyword evidence="1 4" id="KW-0808">Transferase</keyword>
<dbReference type="GO" id="GO:0044209">
    <property type="term" value="P:AMP salvage"/>
    <property type="evidence" value="ECO:0007669"/>
    <property type="project" value="UniProtKB-UniRule"/>
</dbReference>
<proteinExistence type="inferred from homology"/>
<feature type="region of interest" description="LID" evidence="4">
    <location>
        <begin position="121"/>
        <end position="158"/>
    </location>
</feature>
<gene>
    <name evidence="4" type="primary">adk</name>
    <name evidence="8" type="ORF">ENM60_06840</name>
</gene>
<feature type="binding site" evidence="4">
    <location>
        <position position="145"/>
    </location>
    <ligand>
        <name>Zn(2+)</name>
        <dbReference type="ChEBI" id="CHEBI:29105"/>
        <note>structural</note>
    </ligand>
</feature>
<dbReference type="SUPFAM" id="SSF52540">
    <property type="entry name" value="P-loop containing nucleoside triphosphate hydrolases"/>
    <property type="match status" value="1"/>
</dbReference>
<comment type="similarity">
    <text evidence="4 5">Belongs to the adenylate kinase family.</text>
</comment>
<feature type="domain" description="Adenylate kinase active site lid" evidence="7">
    <location>
        <begin position="122"/>
        <end position="157"/>
    </location>
</feature>
<dbReference type="Pfam" id="PF05191">
    <property type="entry name" value="ADK_lid"/>
    <property type="match status" value="1"/>
</dbReference>
<feature type="region of interest" description="NMP" evidence="4">
    <location>
        <begin position="30"/>
        <end position="59"/>
    </location>
</feature>
<dbReference type="Gene3D" id="3.40.50.300">
    <property type="entry name" value="P-loop containing nucleotide triphosphate hydrolases"/>
    <property type="match status" value="1"/>
</dbReference>
<feature type="binding site" evidence="4">
    <location>
        <position position="128"/>
    </location>
    <ligand>
        <name>Zn(2+)</name>
        <dbReference type="ChEBI" id="CHEBI:29105"/>
        <note>structural</note>
    </ligand>
</feature>
<dbReference type="InterPro" id="IPR007862">
    <property type="entry name" value="Adenylate_kinase_lid-dom"/>
</dbReference>
<comment type="function">
    <text evidence="4">Catalyzes the reversible transfer of the terminal phosphate group between ATP and AMP. Plays an important role in cellular energy homeostasis and in adenine nucleotide metabolism.</text>
</comment>
<feature type="binding site" evidence="4">
    <location>
        <position position="31"/>
    </location>
    <ligand>
        <name>AMP</name>
        <dbReference type="ChEBI" id="CHEBI:456215"/>
    </ligand>
</feature>
<dbReference type="InterPro" id="IPR027417">
    <property type="entry name" value="P-loop_NTPase"/>
</dbReference>
<dbReference type="InterPro" id="IPR033690">
    <property type="entry name" value="Adenylat_kinase_CS"/>
</dbReference>
<dbReference type="EMBL" id="DRYK01000089">
    <property type="protein sequence ID" value="HHP68476.1"/>
    <property type="molecule type" value="Genomic_DNA"/>
</dbReference>
<reference evidence="8" key="1">
    <citation type="journal article" date="2020" name="mSystems">
        <title>Genome- and Community-Level Interaction Insights into Carbon Utilization and Element Cycling Functions of Hydrothermarchaeota in Hydrothermal Sediment.</title>
        <authorList>
            <person name="Zhou Z."/>
            <person name="Liu Y."/>
            <person name="Xu W."/>
            <person name="Pan J."/>
            <person name="Luo Z.H."/>
            <person name="Li M."/>
        </authorList>
    </citation>
    <scope>NUCLEOTIDE SEQUENCE [LARGE SCALE GENOMIC DNA]</scope>
    <source>
        <strain evidence="8">SpSt-110</strain>
    </source>
</reference>
<dbReference type="NCBIfam" id="NF001380">
    <property type="entry name" value="PRK00279.1-2"/>
    <property type="match status" value="1"/>
</dbReference>
<dbReference type="GO" id="GO:0008270">
    <property type="term" value="F:zinc ion binding"/>
    <property type="evidence" value="ECO:0007669"/>
    <property type="project" value="UniProtKB-UniRule"/>
</dbReference>
<dbReference type="GO" id="GO:0005524">
    <property type="term" value="F:ATP binding"/>
    <property type="evidence" value="ECO:0007669"/>
    <property type="project" value="UniProtKB-UniRule"/>
</dbReference>
<evidence type="ECO:0000313" key="8">
    <source>
        <dbReference type="EMBL" id="HHP68476.1"/>
    </source>
</evidence>
<dbReference type="HAMAP" id="MF_00235">
    <property type="entry name" value="Adenylate_kinase_Adk"/>
    <property type="match status" value="1"/>
</dbReference>
<keyword evidence="4" id="KW-0862">Zinc</keyword>
<dbReference type="PRINTS" id="PR00094">
    <property type="entry name" value="ADENYLTKNASE"/>
</dbReference>
<feature type="binding site" evidence="4">
    <location>
        <position position="166"/>
    </location>
    <ligand>
        <name>AMP</name>
        <dbReference type="ChEBI" id="CHEBI:456215"/>
    </ligand>
</feature>
<comment type="caution">
    <text evidence="8">The sequence shown here is derived from an EMBL/GenBank/DDBJ whole genome shotgun (WGS) entry which is preliminary data.</text>
</comment>
<feature type="binding site" evidence="4">
    <location>
        <begin position="10"/>
        <end position="15"/>
    </location>
    <ligand>
        <name>ATP</name>
        <dbReference type="ChEBI" id="CHEBI:30616"/>
    </ligand>
</feature>
<evidence type="ECO:0000256" key="2">
    <source>
        <dbReference type="ARBA" id="ARBA00022741"/>
    </source>
</evidence>
<feature type="binding site" evidence="4">
    <location>
        <begin position="85"/>
        <end position="88"/>
    </location>
    <ligand>
        <name>AMP</name>
        <dbReference type="ChEBI" id="CHEBI:456215"/>
    </ligand>
</feature>
<comment type="pathway">
    <text evidence="4">Purine metabolism; AMP biosynthesis via salvage pathway; AMP from ADP: step 1/1.</text>
</comment>
<evidence type="ECO:0000256" key="1">
    <source>
        <dbReference type="ARBA" id="ARBA00022679"/>
    </source>
</evidence>
<feature type="binding site" evidence="4">
    <location>
        <position position="92"/>
    </location>
    <ligand>
        <name>AMP</name>
        <dbReference type="ChEBI" id="CHEBI:456215"/>
    </ligand>
</feature>
<evidence type="ECO:0000256" key="3">
    <source>
        <dbReference type="ARBA" id="ARBA00022777"/>
    </source>
</evidence>
<organism evidence="8">
    <name type="scientific">Thermogladius calderae</name>
    <dbReference type="NCBI Taxonomy" id="1200300"/>
    <lineage>
        <taxon>Archaea</taxon>
        <taxon>Thermoproteota</taxon>
        <taxon>Thermoprotei</taxon>
        <taxon>Desulfurococcales</taxon>
        <taxon>Desulfurococcaceae</taxon>
        <taxon>Thermogladius</taxon>
    </lineage>
</organism>
<comment type="domain">
    <text evidence="4">Consists of three domains, a large central CORE domain and two small peripheral domains, NMPbind and LID, which undergo movements during catalysis. The LID domain closes over the site of phosphoryl transfer upon ATP binding. Assembling and dissambling the active center during each catalytic cycle provides an effective means to prevent ATP hydrolysis. Some bacteria have evolved a zinc-coordinating structure that stabilizes the LID domain.</text>
</comment>
<sequence>MRLVLIGPPGAGKGTYSEYFTKKYCIPHISTGDIFRAEVSRGTELGLKVKEYLDRGELVPDEIVVEVVRRRLSEPDTRRGFILDGFPRTIKQAQELEKTTTIDAAVYIYIPEDEAVRRLSNRYVCPVCGRVYNLTFNPPKNDLTCDADGAKLVRRSDDEPEVIRRRYQVYYQTFTPIIEYYREKRLLIEIDNTIGSDKGIPLLEKILLEKNIIRIEPCVK</sequence>
<feature type="binding site" evidence="4">
    <location>
        <position position="148"/>
    </location>
    <ligand>
        <name>Zn(2+)</name>
        <dbReference type="ChEBI" id="CHEBI:29105"/>
        <note>structural</note>
    </ligand>
</feature>
<keyword evidence="4" id="KW-0545">Nucleotide biosynthesis</keyword>
<dbReference type="NCBIfam" id="NF001381">
    <property type="entry name" value="PRK00279.1-3"/>
    <property type="match status" value="1"/>
</dbReference>
<feature type="binding site" evidence="4">
    <location>
        <begin position="57"/>
        <end position="59"/>
    </location>
    <ligand>
        <name>AMP</name>
        <dbReference type="ChEBI" id="CHEBI:456215"/>
    </ligand>
</feature>
<feature type="binding site" evidence="4">
    <location>
        <begin position="131"/>
        <end position="132"/>
    </location>
    <ligand>
        <name>ATP</name>
        <dbReference type="ChEBI" id="CHEBI:30616"/>
    </ligand>
</feature>
<dbReference type="GO" id="GO:0004017">
    <property type="term" value="F:AMP kinase activity"/>
    <property type="evidence" value="ECO:0007669"/>
    <property type="project" value="UniProtKB-UniRule"/>
</dbReference>
<keyword evidence="4 6" id="KW-0067">ATP-binding</keyword>
<dbReference type="AlphaFoldDB" id="A0A7J3Y0M1"/>
<dbReference type="CDD" id="cd01428">
    <property type="entry name" value="ADK"/>
    <property type="match status" value="1"/>
</dbReference>
<dbReference type="InterPro" id="IPR006259">
    <property type="entry name" value="Adenyl_kin_sub"/>
</dbReference>
<comment type="subcellular location">
    <subcellularLocation>
        <location evidence="4 6">Cytoplasm</location>
    </subcellularLocation>
</comment>
<keyword evidence="4" id="KW-0963">Cytoplasm</keyword>
<keyword evidence="4" id="KW-0479">Metal-binding</keyword>